<keyword evidence="2" id="KW-1185">Reference proteome</keyword>
<organism evidence="2 3">
    <name type="scientific">Nicrophorus vespilloides</name>
    <name type="common">Boreal carrion beetle</name>
    <dbReference type="NCBI Taxonomy" id="110193"/>
    <lineage>
        <taxon>Eukaryota</taxon>
        <taxon>Metazoa</taxon>
        <taxon>Ecdysozoa</taxon>
        <taxon>Arthropoda</taxon>
        <taxon>Hexapoda</taxon>
        <taxon>Insecta</taxon>
        <taxon>Pterygota</taxon>
        <taxon>Neoptera</taxon>
        <taxon>Endopterygota</taxon>
        <taxon>Coleoptera</taxon>
        <taxon>Polyphaga</taxon>
        <taxon>Staphyliniformia</taxon>
        <taxon>Silphidae</taxon>
        <taxon>Nicrophorinae</taxon>
        <taxon>Nicrophorus</taxon>
    </lineage>
</organism>
<dbReference type="GeneID" id="108561077"/>
<keyword evidence="1" id="KW-0812">Transmembrane</keyword>
<gene>
    <name evidence="3" type="primary">LOC108561077</name>
</gene>
<sequence>MKKFLLFDPLQKPPKEFRTMRIFSTSTSLAGLTIMIRTFKILGWMVCMLMISWICYLHDNDFPDTKTNEDTIDKYINQLTANLPAISADVRSYIDLFLTLLSLLVTIVGFINFCGNLIRTPYTMIDWLFYTITNIIYLMFFASLLKHCEQFQEDGPLPQCSSMLLEGTKNNLVLSICSWHQTMSFALIHFVIFAYSREKPLYISIRKFMSDKRLREKGLEDVAF</sequence>
<dbReference type="RefSeq" id="XP_017774353.1">
    <property type="nucleotide sequence ID" value="XM_017918864.1"/>
</dbReference>
<dbReference type="Proteomes" id="UP000695000">
    <property type="component" value="Unplaced"/>
</dbReference>
<feature type="transmembrane region" description="Helical" evidence="1">
    <location>
        <begin position="93"/>
        <end position="115"/>
    </location>
</feature>
<name>A0ABM1MIF3_NICVS</name>
<keyword evidence="1" id="KW-1133">Transmembrane helix</keyword>
<accession>A0ABM1MIF3</accession>
<reference evidence="3" key="1">
    <citation type="submission" date="2025-08" db="UniProtKB">
        <authorList>
            <consortium name="RefSeq"/>
        </authorList>
    </citation>
    <scope>IDENTIFICATION</scope>
    <source>
        <tissue evidence="3">Whole Larva</tissue>
    </source>
</reference>
<evidence type="ECO:0000256" key="1">
    <source>
        <dbReference type="SAM" id="Phobius"/>
    </source>
</evidence>
<feature type="transmembrane region" description="Helical" evidence="1">
    <location>
        <begin position="21"/>
        <end position="54"/>
    </location>
</feature>
<protein>
    <submittedName>
        <fullName evidence="3">Uncharacterized protein LOC108561077</fullName>
    </submittedName>
</protein>
<keyword evidence="1" id="KW-0472">Membrane</keyword>
<proteinExistence type="predicted"/>
<evidence type="ECO:0000313" key="3">
    <source>
        <dbReference type="RefSeq" id="XP_017774353.1"/>
    </source>
</evidence>
<evidence type="ECO:0000313" key="2">
    <source>
        <dbReference type="Proteomes" id="UP000695000"/>
    </source>
</evidence>
<feature type="transmembrane region" description="Helical" evidence="1">
    <location>
        <begin position="127"/>
        <end position="145"/>
    </location>
</feature>